<feature type="region of interest" description="Disordered" evidence="1">
    <location>
        <begin position="1"/>
        <end position="30"/>
    </location>
</feature>
<reference evidence="3 4" key="1">
    <citation type="journal article" date="2019" name="Int. J. Syst. Evol. Microbiol.">
        <title>The Global Catalogue of Microorganisms (GCM) 10K type strain sequencing project: providing services to taxonomists for standard genome sequencing and annotation.</title>
        <authorList>
            <consortium name="The Broad Institute Genomics Platform"/>
            <consortium name="The Broad Institute Genome Sequencing Center for Infectious Disease"/>
            <person name="Wu L."/>
            <person name="Ma J."/>
        </authorList>
    </citation>
    <scope>NUCLEOTIDE SEQUENCE [LARGE SCALE GENOMIC DNA]</scope>
    <source>
        <strain evidence="3 4">PSRA2</strain>
    </source>
</reference>
<evidence type="ECO:0008006" key="5">
    <source>
        <dbReference type="Google" id="ProtNLM"/>
    </source>
</evidence>
<feature type="compositionally biased region" description="Basic and acidic residues" evidence="1">
    <location>
        <begin position="1"/>
        <end position="28"/>
    </location>
</feature>
<feature type="transmembrane region" description="Helical" evidence="2">
    <location>
        <begin position="56"/>
        <end position="78"/>
    </location>
</feature>
<keyword evidence="2" id="KW-0472">Membrane</keyword>
<dbReference type="EMBL" id="JBHSXM010000001">
    <property type="protein sequence ID" value="MFC6834981.1"/>
    <property type="molecule type" value="Genomic_DNA"/>
</dbReference>
<evidence type="ECO:0000313" key="4">
    <source>
        <dbReference type="Proteomes" id="UP001596406"/>
    </source>
</evidence>
<evidence type="ECO:0000313" key="3">
    <source>
        <dbReference type="EMBL" id="MFC6834981.1"/>
    </source>
</evidence>
<feature type="transmembrane region" description="Helical" evidence="2">
    <location>
        <begin position="93"/>
        <end position="114"/>
    </location>
</feature>
<dbReference type="Pfam" id="PF25932">
    <property type="entry name" value="DUF7977"/>
    <property type="match status" value="1"/>
</dbReference>
<evidence type="ECO:0000256" key="2">
    <source>
        <dbReference type="SAM" id="Phobius"/>
    </source>
</evidence>
<name>A0ABD5U3D9_9EURY</name>
<evidence type="ECO:0000256" key="1">
    <source>
        <dbReference type="SAM" id="MobiDB-lite"/>
    </source>
</evidence>
<keyword evidence="2" id="KW-0812">Transmembrane</keyword>
<dbReference type="RefSeq" id="WP_304446691.1">
    <property type="nucleotide sequence ID" value="NZ_JARRAH010000001.1"/>
</dbReference>
<dbReference type="Proteomes" id="UP001596406">
    <property type="component" value="Unassembled WGS sequence"/>
</dbReference>
<dbReference type="AlphaFoldDB" id="A0ABD5U3D9"/>
<dbReference type="InterPro" id="IPR058283">
    <property type="entry name" value="DUF7977"/>
</dbReference>
<keyword evidence="2" id="KW-1133">Transmembrane helix</keyword>
<protein>
    <recommendedName>
        <fullName evidence="5">Cox cluster protein</fullName>
    </recommendedName>
</protein>
<gene>
    <name evidence="3" type="ORF">ACFQHK_00495</name>
</gene>
<accession>A0ABD5U3D9</accession>
<proteinExistence type="predicted"/>
<organism evidence="3 4">
    <name type="scientific">Halomarina ordinaria</name>
    <dbReference type="NCBI Taxonomy" id="3033939"/>
    <lineage>
        <taxon>Archaea</taxon>
        <taxon>Methanobacteriati</taxon>
        <taxon>Methanobacteriota</taxon>
        <taxon>Stenosarchaea group</taxon>
        <taxon>Halobacteria</taxon>
        <taxon>Halobacteriales</taxon>
        <taxon>Natronomonadaceae</taxon>
        <taxon>Halomarina</taxon>
    </lineage>
</organism>
<keyword evidence="4" id="KW-1185">Reference proteome</keyword>
<comment type="caution">
    <text evidence="3">The sequence shown here is derived from an EMBL/GenBank/DDBJ whole genome shotgun (WGS) entry which is preliminary data.</text>
</comment>
<sequence>MPEREGYVHDPDRFREEGDGPDEGERPARARTTRAYVRDVDGVPGPDESEFDWRGWVLVGMIFVAFIVAPAIVLYLPYSEPLISSLGLSFRDAYLTVPLIPALALGALAVWAAVSGLRR</sequence>